<evidence type="ECO:0000256" key="3">
    <source>
        <dbReference type="ARBA" id="ARBA00023315"/>
    </source>
</evidence>
<dbReference type="AlphaFoldDB" id="A0A0D6JQJ0"/>
<gene>
    <name evidence="4" type="primary">yokD</name>
    <name evidence="4" type="ORF">BN996_01664</name>
</gene>
<dbReference type="PANTHER" id="PTHR11104">
    <property type="entry name" value="AMINOGLYCOSIDE N3-ACETYLTRANSFERASE"/>
    <property type="match status" value="1"/>
</dbReference>
<protein>
    <submittedName>
        <fullName evidence="4">SPBc2 prophage-derived aminoglycoside N(3')-acetyltransferase-like protein YokD</fullName>
    </submittedName>
</protein>
<evidence type="ECO:0000313" key="5">
    <source>
        <dbReference type="Proteomes" id="UP000198902"/>
    </source>
</evidence>
<dbReference type="GO" id="GO:0008080">
    <property type="term" value="F:N-acetyltransferase activity"/>
    <property type="evidence" value="ECO:0007669"/>
    <property type="project" value="InterPro"/>
</dbReference>
<evidence type="ECO:0000256" key="1">
    <source>
        <dbReference type="ARBA" id="ARBA00006383"/>
    </source>
</evidence>
<accession>A0A0D6JQJ0</accession>
<keyword evidence="3" id="KW-0012">Acyltransferase</keyword>
<dbReference type="Pfam" id="PF02522">
    <property type="entry name" value="Antibiotic_NAT"/>
    <property type="match status" value="1"/>
</dbReference>
<sequence length="268" mass="28523">MSEADAIERVDEPGTVESLAADLRALGVAAGDTLLVHSSLSSLGWVAGGPQAVVDALQTVLTDDGTLVMPTHTGQYTDPSAWENPPVPDDWVDIIGESMPPFRPEVTPTRGMGAIPECFRNYPGAVRSEHPTVSFAAWGAAAEDIVADHELDYGLGDGSPLARVYDRGGDVLLLGVGHGNDTSLHLAEHRADFEKTRTTEHAPLLRDGERVVVEYDDIEVRTDDFEAVGEAFETTVGATAGSVAAATATLLDQPALVDFAEDWFESNR</sequence>
<dbReference type="RefSeq" id="WP_089778151.1">
    <property type="nucleotide sequence ID" value="NZ_CABLRR010000002.1"/>
</dbReference>
<keyword evidence="2 4" id="KW-0808">Transferase</keyword>
<keyword evidence="5" id="KW-1185">Reference proteome</keyword>
<dbReference type="Proteomes" id="UP000198902">
    <property type="component" value="Unassembled WGS sequence"/>
</dbReference>
<comment type="similarity">
    <text evidence="1">Belongs to the antibiotic N-acetyltransferase family.</text>
</comment>
<dbReference type="GO" id="GO:0046677">
    <property type="term" value="P:response to antibiotic"/>
    <property type="evidence" value="ECO:0007669"/>
    <property type="project" value="InterPro"/>
</dbReference>
<dbReference type="OrthoDB" id="312635at2157"/>
<evidence type="ECO:0000256" key="2">
    <source>
        <dbReference type="ARBA" id="ARBA00022679"/>
    </source>
</evidence>
<dbReference type="EMBL" id="CSTE01000002">
    <property type="protein sequence ID" value="CQR50187.1"/>
    <property type="molecule type" value="Genomic_DNA"/>
</dbReference>
<organism evidence="4 5">
    <name type="scientific">Haloferax massiliensis</name>
    <dbReference type="NCBI Taxonomy" id="1476858"/>
    <lineage>
        <taxon>Archaea</taxon>
        <taxon>Methanobacteriati</taxon>
        <taxon>Methanobacteriota</taxon>
        <taxon>Stenosarchaea group</taxon>
        <taxon>Halobacteria</taxon>
        <taxon>Halobacteriales</taxon>
        <taxon>Haloferacaceae</taxon>
        <taxon>Haloferax</taxon>
    </lineage>
</organism>
<proteinExistence type="inferred from homology"/>
<reference evidence="5" key="1">
    <citation type="submission" date="2015-03" db="EMBL/GenBank/DDBJ databases">
        <authorList>
            <person name="Urmite Genomes"/>
        </authorList>
    </citation>
    <scope>NUCLEOTIDE SEQUENCE [LARGE SCALE GENOMIC DNA]</scope>
    <source>
        <strain evidence="5">Arc-Hr</strain>
    </source>
</reference>
<evidence type="ECO:0000313" key="4">
    <source>
        <dbReference type="EMBL" id="CQR50187.1"/>
    </source>
</evidence>
<dbReference type="PANTHER" id="PTHR11104:SF0">
    <property type="entry name" value="SPBETA PROPHAGE-DERIVED AMINOGLYCOSIDE N(3')-ACETYLTRANSFERASE-LIKE PROTEIN YOKD"/>
    <property type="match status" value="1"/>
</dbReference>
<name>A0A0D6JQJ0_9EURY</name>
<dbReference type="InterPro" id="IPR003679">
    <property type="entry name" value="Amioglycoside_AcTrfase"/>
</dbReference>
<dbReference type="SUPFAM" id="SSF110710">
    <property type="entry name" value="TTHA0583/YokD-like"/>
    <property type="match status" value="1"/>
</dbReference>
<dbReference type="InterPro" id="IPR028345">
    <property type="entry name" value="Antibiotic_NAT-like"/>
</dbReference>